<sequence length="127" mass="13443">MGRGHLGIRHQAELTSTRSLSAACWPASAGLFLPAHLAPGRGLIGRAGKSTARGHAFPGVLACPTNLGSCRNPPLTMKCMREGNRPTGDAHGPTSTRINATAAVRQPVWLRHEPLCDVRRGLPGQRP</sequence>
<evidence type="ECO:0000256" key="1">
    <source>
        <dbReference type="SAM" id="MobiDB-lite"/>
    </source>
</evidence>
<gene>
    <name evidence="2" type="ORF">AMP9_1404</name>
</gene>
<proteinExistence type="predicted"/>
<organism evidence="2">
    <name type="scientific">plant metagenome</name>
    <dbReference type="NCBI Taxonomy" id="1297885"/>
    <lineage>
        <taxon>unclassified sequences</taxon>
        <taxon>metagenomes</taxon>
        <taxon>organismal metagenomes</taxon>
    </lineage>
</organism>
<protein>
    <submittedName>
        <fullName evidence="2">Uncharacterized protein</fullName>
    </submittedName>
</protein>
<evidence type="ECO:0000313" key="2">
    <source>
        <dbReference type="EMBL" id="VFR28708.1"/>
    </source>
</evidence>
<name>A0A484PRI4_9ZZZZ</name>
<accession>A0A484PRI4</accession>
<feature type="region of interest" description="Disordered" evidence="1">
    <location>
        <begin position="81"/>
        <end position="100"/>
    </location>
</feature>
<dbReference type="AlphaFoldDB" id="A0A484PRI4"/>
<reference evidence="2" key="1">
    <citation type="submission" date="2019-03" db="EMBL/GenBank/DDBJ databases">
        <authorList>
            <person name="Danneels B."/>
        </authorList>
    </citation>
    <scope>NUCLEOTIDE SEQUENCE</scope>
</reference>
<dbReference type="EMBL" id="CAADHY010000024">
    <property type="protein sequence ID" value="VFR28708.1"/>
    <property type="molecule type" value="Genomic_DNA"/>
</dbReference>